<reference evidence="1" key="1">
    <citation type="journal article" date="2021" name="Proc. Natl. Acad. Sci. U.S.A.">
        <title>A Catalog of Tens of Thousands of Viruses from Human Metagenomes Reveals Hidden Associations with Chronic Diseases.</title>
        <authorList>
            <person name="Tisza M.J."/>
            <person name="Buck C.B."/>
        </authorList>
    </citation>
    <scope>NUCLEOTIDE SEQUENCE</scope>
    <source>
        <strain evidence="1">CtOIB27</strain>
    </source>
</reference>
<sequence>MKNSFSENFQNGHTLFYFVYGHLTPCSATLET</sequence>
<accession>A0A8S5LU01</accession>
<evidence type="ECO:0000313" key="1">
    <source>
        <dbReference type="EMBL" id="DAD73331.1"/>
    </source>
</evidence>
<name>A0A8S5LU01_9CAUD</name>
<protein>
    <submittedName>
        <fullName evidence="1">Uncharacterized protein</fullName>
    </submittedName>
</protein>
<proteinExistence type="predicted"/>
<organism evidence="1">
    <name type="scientific">Siphoviridae sp. ctOIB27</name>
    <dbReference type="NCBI Taxonomy" id="2826308"/>
    <lineage>
        <taxon>Viruses</taxon>
        <taxon>Duplodnaviria</taxon>
        <taxon>Heunggongvirae</taxon>
        <taxon>Uroviricota</taxon>
        <taxon>Caudoviricetes</taxon>
    </lineage>
</organism>
<dbReference type="EMBL" id="BK014734">
    <property type="protein sequence ID" value="DAD73331.1"/>
    <property type="molecule type" value="Genomic_DNA"/>
</dbReference>